<evidence type="ECO:0000256" key="9">
    <source>
        <dbReference type="ARBA" id="ARBA00023136"/>
    </source>
</evidence>
<gene>
    <name evidence="15" type="ORF">MIND_01055800</name>
</gene>
<dbReference type="SUPFAM" id="SSF53756">
    <property type="entry name" value="UDP-Glycosyltransferase/glycogen phosphorylase"/>
    <property type="match status" value="1"/>
</dbReference>
<dbReference type="Proteomes" id="UP000636479">
    <property type="component" value="Unassembled WGS sequence"/>
</dbReference>
<evidence type="ECO:0000313" key="15">
    <source>
        <dbReference type="EMBL" id="KAF7295170.1"/>
    </source>
</evidence>
<dbReference type="PANTHER" id="PTHR45918:SF1">
    <property type="entry name" value="ALPHA-1,3_1,6-MANNOSYLTRANSFERASE ALG2"/>
    <property type="match status" value="1"/>
</dbReference>
<proteinExistence type="inferred from homology"/>
<keyword evidence="4 12" id="KW-0328">Glycosyltransferase</keyword>
<dbReference type="AlphaFoldDB" id="A0A8H6SAH1"/>
<evidence type="ECO:0000256" key="1">
    <source>
        <dbReference type="ARBA" id="ARBA00003142"/>
    </source>
</evidence>
<evidence type="ECO:0000313" key="16">
    <source>
        <dbReference type="Proteomes" id="UP000636479"/>
    </source>
</evidence>
<dbReference type="GO" id="GO:0102704">
    <property type="term" value="F:GDP-Man:Man(2)GlcNAc(2)-PP-Dol alpha-1,6-mannosyltransferase activity"/>
    <property type="evidence" value="ECO:0007669"/>
    <property type="project" value="UniProtKB-UniRule"/>
</dbReference>
<evidence type="ECO:0000256" key="8">
    <source>
        <dbReference type="ARBA" id="ARBA00022989"/>
    </source>
</evidence>
<feature type="domain" description="Glycosyltransferase subfamily 4-like N-terminal" evidence="14">
    <location>
        <begin position="60"/>
        <end position="194"/>
    </location>
</feature>
<comment type="pathway">
    <text evidence="3 12">Protein modification; protein glycosylation.</text>
</comment>
<comment type="catalytic activity">
    <reaction evidence="10 12">
        <text>a beta-D-Man-(1-&gt;4)-beta-D-GlcNAc-(1-&gt;4)-alpha-D-GlcNAc-diphospho-di-trans,poly-cis-dolichol + GDP-alpha-D-mannose = an alpha-D-Man-(1-&gt;3)-beta-D-Man-(1-&gt;4)-beta-D-GlcNAc-(1-&gt;4)-alpha-D-GlcNAc-diphospho-di-trans,poly-cis-dolichol + GDP + H(+)</text>
        <dbReference type="Rhea" id="RHEA:29515"/>
        <dbReference type="Rhea" id="RHEA-COMP:19511"/>
        <dbReference type="Rhea" id="RHEA-COMP:19513"/>
        <dbReference type="ChEBI" id="CHEBI:15378"/>
        <dbReference type="ChEBI" id="CHEBI:57527"/>
        <dbReference type="ChEBI" id="CHEBI:58189"/>
        <dbReference type="ChEBI" id="CHEBI:58472"/>
        <dbReference type="ChEBI" id="CHEBI:132510"/>
        <dbReference type="EC" id="2.4.1.132"/>
    </reaction>
    <physiologicalReaction direction="left-to-right" evidence="10 12">
        <dbReference type="Rhea" id="RHEA:29516"/>
    </physiologicalReaction>
</comment>
<dbReference type="EMBL" id="JACAZF010000009">
    <property type="protein sequence ID" value="KAF7295170.1"/>
    <property type="molecule type" value="Genomic_DNA"/>
</dbReference>
<comment type="catalytic activity">
    <reaction evidence="11 12">
        <text>an alpha-D-Man-(1-&gt;3)-beta-D-Man-(1-&gt;4)-beta-D-GlcNAc-(1-&gt;4)-alpha-D-GlcNAc-diphospho-di-trans,poly-cis-dolichol + GDP-alpha-D-mannose = an alpha-D-Man-(1-&gt;3)-[alpha-D-Man-(1-&gt;6)]-beta-D-Man-(1-&gt;4)-beta-D-GlcNAc-(1-&gt;4)-alpha-D-GlcNAc-diphospho-di-trans,poly-cis-dolichol + GDP + H(+)</text>
        <dbReference type="Rhea" id="RHEA:29519"/>
        <dbReference type="Rhea" id="RHEA-COMP:19513"/>
        <dbReference type="Rhea" id="RHEA-COMP:19515"/>
        <dbReference type="ChEBI" id="CHEBI:15378"/>
        <dbReference type="ChEBI" id="CHEBI:57527"/>
        <dbReference type="ChEBI" id="CHEBI:58189"/>
        <dbReference type="ChEBI" id="CHEBI:132510"/>
        <dbReference type="ChEBI" id="CHEBI:132511"/>
        <dbReference type="EC" id="2.4.1.257"/>
    </reaction>
    <physiologicalReaction direction="left-to-right" evidence="11 12">
        <dbReference type="Rhea" id="RHEA:29520"/>
    </physiologicalReaction>
</comment>
<dbReference type="Gene3D" id="3.40.50.2000">
    <property type="entry name" value="Glycogen Phosphorylase B"/>
    <property type="match status" value="2"/>
</dbReference>
<comment type="caution">
    <text evidence="15">The sequence shown here is derived from an EMBL/GenBank/DDBJ whole genome shotgun (WGS) entry which is preliminary data.</text>
</comment>
<evidence type="ECO:0000256" key="5">
    <source>
        <dbReference type="ARBA" id="ARBA00022679"/>
    </source>
</evidence>
<dbReference type="EC" id="2.4.1.132" evidence="12"/>
<dbReference type="RefSeq" id="XP_037216533.1">
    <property type="nucleotide sequence ID" value="XM_037367139.1"/>
</dbReference>
<evidence type="ECO:0000256" key="11">
    <source>
        <dbReference type="ARBA" id="ARBA00045104"/>
    </source>
</evidence>
<dbReference type="GeneID" id="59349655"/>
<evidence type="ECO:0000259" key="13">
    <source>
        <dbReference type="Pfam" id="PF00534"/>
    </source>
</evidence>
<dbReference type="Pfam" id="PF13439">
    <property type="entry name" value="Glyco_transf_4"/>
    <property type="match status" value="1"/>
</dbReference>
<keyword evidence="16" id="KW-1185">Reference proteome</keyword>
<dbReference type="GO" id="GO:0005789">
    <property type="term" value="C:endoplasmic reticulum membrane"/>
    <property type="evidence" value="ECO:0007669"/>
    <property type="project" value="UniProtKB-SubCell"/>
</dbReference>
<dbReference type="InterPro" id="IPR028098">
    <property type="entry name" value="Glyco_trans_4-like_N"/>
</dbReference>
<evidence type="ECO:0000256" key="10">
    <source>
        <dbReference type="ARBA" id="ARBA00045103"/>
    </source>
</evidence>
<comment type="function">
    <text evidence="1 12">Mannosylates Man(2)GlcNAc(2)-dolichol diphosphate and Man(1)GlcNAc(2)-dolichol diphosphate to form Man(3)GlcNAc(2)-dolichol diphosphate.</text>
</comment>
<keyword evidence="9 12" id="KW-0472">Membrane</keyword>
<evidence type="ECO:0000259" key="14">
    <source>
        <dbReference type="Pfam" id="PF13439"/>
    </source>
</evidence>
<keyword evidence="7 12" id="KW-0256">Endoplasmic reticulum</keyword>
<accession>A0A8H6SAH1</accession>
<keyword evidence="6 12" id="KW-0812">Transmembrane</keyword>
<feature type="transmembrane region" description="Helical" evidence="12">
    <location>
        <begin position="442"/>
        <end position="458"/>
    </location>
</feature>
<dbReference type="EC" id="2.4.1.257" evidence="12"/>
<feature type="domain" description="Glycosyl transferase family 1" evidence="13">
    <location>
        <begin position="307"/>
        <end position="410"/>
    </location>
</feature>
<dbReference type="Pfam" id="PF00534">
    <property type="entry name" value="Glycos_transf_1"/>
    <property type="match status" value="1"/>
</dbReference>
<name>A0A8H6SAH1_9AGAR</name>
<keyword evidence="8 12" id="KW-1133">Transmembrane helix</keyword>
<comment type="subcellular location">
    <subcellularLocation>
        <location evidence="2 12">Endoplasmic reticulum membrane</location>
    </subcellularLocation>
</comment>
<dbReference type="InterPro" id="IPR001296">
    <property type="entry name" value="Glyco_trans_1"/>
</dbReference>
<comment type="similarity">
    <text evidence="12">Belongs to the glycosyltransferase group 1 family.</text>
</comment>
<reference evidence="15" key="1">
    <citation type="submission" date="2020-05" db="EMBL/GenBank/DDBJ databases">
        <title>Mycena genomes resolve the evolution of fungal bioluminescence.</title>
        <authorList>
            <person name="Tsai I.J."/>
        </authorList>
    </citation>
    <scope>NUCLEOTIDE SEQUENCE</scope>
    <source>
        <strain evidence="15">171206Taipei</strain>
    </source>
</reference>
<evidence type="ECO:0000256" key="4">
    <source>
        <dbReference type="ARBA" id="ARBA00022676"/>
    </source>
</evidence>
<dbReference type="PANTHER" id="PTHR45918">
    <property type="entry name" value="ALPHA-1,3/1,6-MANNOSYLTRANSFERASE ALG2"/>
    <property type="match status" value="1"/>
</dbReference>
<organism evidence="15 16">
    <name type="scientific">Mycena indigotica</name>
    <dbReference type="NCBI Taxonomy" id="2126181"/>
    <lineage>
        <taxon>Eukaryota</taxon>
        <taxon>Fungi</taxon>
        <taxon>Dikarya</taxon>
        <taxon>Basidiomycota</taxon>
        <taxon>Agaricomycotina</taxon>
        <taxon>Agaricomycetes</taxon>
        <taxon>Agaricomycetidae</taxon>
        <taxon>Agaricales</taxon>
        <taxon>Marasmiineae</taxon>
        <taxon>Mycenaceae</taxon>
        <taxon>Mycena</taxon>
    </lineage>
</organism>
<dbReference type="GO" id="GO:0004378">
    <property type="term" value="F:GDP-Man:Man(1)GlcNAc(2)-PP-Dol alpha-1,3-mannosyltransferase activity"/>
    <property type="evidence" value="ECO:0007669"/>
    <property type="project" value="UniProtKB-UniRule"/>
</dbReference>
<dbReference type="InterPro" id="IPR027054">
    <property type="entry name" value="ALG2"/>
</dbReference>
<evidence type="ECO:0000256" key="12">
    <source>
        <dbReference type="RuleBase" id="RU367136"/>
    </source>
</evidence>
<keyword evidence="5 12" id="KW-0808">Transferase</keyword>
<evidence type="ECO:0000256" key="7">
    <source>
        <dbReference type="ARBA" id="ARBA00022824"/>
    </source>
</evidence>
<evidence type="ECO:0000256" key="3">
    <source>
        <dbReference type="ARBA" id="ARBA00004922"/>
    </source>
</evidence>
<protein>
    <recommendedName>
        <fullName evidence="12">Alpha-1,3/1,6-mannosyltransferase ALG2</fullName>
        <ecNumber evidence="12">2.4.1.132</ecNumber>
        <ecNumber evidence="12">2.4.1.257</ecNumber>
    </recommendedName>
    <alternativeName>
        <fullName evidence="12">GDP-Man:Man(1)GlcNAc(2)-PP-Dol alpha-1,3-mannosyltransferase</fullName>
    </alternativeName>
</protein>
<dbReference type="OrthoDB" id="448893at2759"/>
<evidence type="ECO:0000256" key="2">
    <source>
        <dbReference type="ARBA" id="ARBA00004586"/>
    </source>
</evidence>
<sequence length="460" mass="51434">MKICMAALSDLSLTLQSAFNDEVILSSFTLHTMIPTDVLLRQRMASSRLIIFALLFPRSLKGKLHILFAHARQLHLTLHLLAPWAPQYDVYFVDQLSTCVPFLRFFGRAPVVFYCHFPDKLLAEGEFVEGNLRRGRTSLLKRIYRYPMDWFEEVTTRQADVILSNSKFTARVFKSYFTSIKQTPTTVYPGINISAYEQEFDTSKPDIAAIVSDQLTLLSLNRFEKKKNIALAVESFAQLRQATQTTKLGTIRLVLGGGYDPRLEDNVQTLSSLVALTIAHTLTFNVITPSTSSIQLPHFDGACSNADILFLLNFSDEQRTALLTAPSTRVLLYTPSNEHFGIVPVEAMCCGLPVLACDSGGPTESIVDAPPAEKTGWLRPPDADKWARSLSEILALSEEERVQLNRRAKRRARDVFGMETMASQLEVALEEAVTIGPPSLRIVWMSLCVLLLALVIAVKF</sequence>
<evidence type="ECO:0000256" key="6">
    <source>
        <dbReference type="ARBA" id="ARBA00022692"/>
    </source>
</evidence>
<dbReference type="UniPathway" id="UPA00378"/>